<proteinExistence type="predicted"/>
<dbReference type="Proteomes" id="UP000294200">
    <property type="component" value="Unassembled WGS sequence"/>
</dbReference>
<keyword evidence="3" id="KW-1185">Reference proteome</keyword>
<name>A0A4R0X3J8_9BURK</name>
<feature type="signal peptide" evidence="1">
    <location>
        <begin position="1"/>
        <end position="25"/>
    </location>
</feature>
<dbReference type="EMBL" id="MWML01000253">
    <property type="protein sequence ID" value="TCG04424.1"/>
    <property type="molecule type" value="Genomic_DNA"/>
</dbReference>
<evidence type="ECO:0000313" key="3">
    <source>
        <dbReference type="Proteomes" id="UP000294200"/>
    </source>
</evidence>
<evidence type="ECO:0000256" key="1">
    <source>
        <dbReference type="SAM" id="SignalP"/>
    </source>
</evidence>
<feature type="chain" id="PRO_5020218982" evidence="1">
    <location>
        <begin position="26"/>
        <end position="124"/>
    </location>
</feature>
<keyword evidence="1" id="KW-0732">Signal</keyword>
<accession>A0A4R0X3J8</accession>
<sequence length="124" mass="13342">MKRRSYGLLAAAAIAGLWSATTMPARPPLPTLPLQRDIWITGTIGLGTGKYAPGDYTTITLDRPSTSPCNDKVVTDILLGEGGALPPTLLLPYLNQRVAVRGRVICPDSGIQFEPQPDVVFPIW</sequence>
<gene>
    <name evidence="2" type="ORF">BZM27_40965</name>
</gene>
<dbReference type="AlphaFoldDB" id="A0A4R0X3J8"/>
<reference evidence="2 3" key="1">
    <citation type="submission" date="2017-02" db="EMBL/GenBank/DDBJ databases">
        <title>Paraburkholderia sophoroidis sp. nov. and Paraburkholderia steynii sp. nov. rhizobial symbionts of the fynbos legume Hypocalyptus sophoroides.</title>
        <authorList>
            <person name="Steenkamp E.T."/>
            <person name="Beukes C.W."/>
            <person name="Van Zyl E."/>
            <person name="Avontuur J."/>
            <person name="Chan W.Y."/>
            <person name="Hassen A."/>
            <person name="Palmer M."/>
            <person name="Mthombeni L."/>
            <person name="Phalane F."/>
            <person name="Sereme K."/>
            <person name="Venter S.N."/>
        </authorList>
    </citation>
    <scope>NUCLEOTIDE SEQUENCE [LARGE SCALE GENOMIC DNA]</scope>
    <source>
        <strain evidence="2 3">HC1.1ba</strain>
    </source>
</reference>
<organism evidence="2 3">
    <name type="scientific">Paraburkholderia steynii</name>
    <dbReference type="NCBI Taxonomy" id="1245441"/>
    <lineage>
        <taxon>Bacteria</taxon>
        <taxon>Pseudomonadati</taxon>
        <taxon>Pseudomonadota</taxon>
        <taxon>Betaproteobacteria</taxon>
        <taxon>Burkholderiales</taxon>
        <taxon>Burkholderiaceae</taxon>
        <taxon>Paraburkholderia</taxon>
    </lineage>
</organism>
<protein>
    <submittedName>
        <fullName evidence="2">Uncharacterized protein</fullName>
    </submittedName>
</protein>
<comment type="caution">
    <text evidence="2">The sequence shown here is derived from an EMBL/GenBank/DDBJ whole genome shotgun (WGS) entry which is preliminary data.</text>
</comment>
<evidence type="ECO:0000313" key="2">
    <source>
        <dbReference type="EMBL" id="TCG04424.1"/>
    </source>
</evidence>